<name>A0AAD4D9S5_9FUNG</name>
<sequence>MGMVTTAADFIETTNSAVLNPTTFLPESMPVIIRRQGNFSISVQKMSIWYHVILANSGNGKPEAMCFVSNNARAEHASEISKALLASAEDLNPSKIHMADDPATPYGYGETGVVKGDYISLNLKCSI</sequence>
<keyword evidence="2" id="KW-1185">Reference proteome</keyword>
<dbReference type="AlphaFoldDB" id="A0AAD4D9S5"/>
<evidence type="ECO:0000313" key="1">
    <source>
        <dbReference type="EMBL" id="KAG0272705.1"/>
    </source>
</evidence>
<comment type="caution">
    <text evidence="1">The sequence shown here is derived from an EMBL/GenBank/DDBJ whole genome shotgun (WGS) entry which is preliminary data.</text>
</comment>
<evidence type="ECO:0000313" key="2">
    <source>
        <dbReference type="Proteomes" id="UP001194580"/>
    </source>
</evidence>
<proteinExistence type="predicted"/>
<gene>
    <name evidence="1" type="ORF">BGZ95_011506</name>
</gene>
<organism evidence="1 2">
    <name type="scientific">Linnemannia exigua</name>
    <dbReference type="NCBI Taxonomy" id="604196"/>
    <lineage>
        <taxon>Eukaryota</taxon>
        <taxon>Fungi</taxon>
        <taxon>Fungi incertae sedis</taxon>
        <taxon>Mucoromycota</taxon>
        <taxon>Mortierellomycotina</taxon>
        <taxon>Mortierellomycetes</taxon>
        <taxon>Mortierellales</taxon>
        <taxon>Mortierellaceae</taxon>
        <taxon>Linnemannia</taxon>
    </lineage>
</organism>
<accession>A0AAD4D9S5</accession>
<reference evidence="1" key="1">
    <citation type="journal article" date="2020" name="Fungal Divers.">
        <title>Resolving the Mortierellaceae phylogeny through synthesis of multi-gene phylogenetics and phylogenomics.</title>
        <authorList>
            <person name="Vandepol N."/>
            <person name="Liber J."/>
            <person name="Desiro A."/>
            <person name="Na H."/>
            <person name="Kennedy M."/>
            <person name="Barry K."/>
            <person name="Grigoriev I.V."/>
            <person name="Miller A.N."/>
            <person name="O'Donnell K."/>
            <person name="Stajich J.E."/>
            <person name="Bonito G."/>
        </authorList>
    </citation>
    <scope>NUCLEOTIDE SEQUENCE</scope>
    <source>
        <strain evidence="1">NRRL 28262</strain>
    </source>
</reference>
<dbReference type="EMBL" id="JAAAIL010000875">
    <property type="protein sequence ID" value="KAG0272705.1"/>
    <property type="molecule type" value="Genomic_DNA"/>
</dbReference>
<protein>
    <submittedName>
        <fullName evidence="1">Uncharacterized protein</fullName>
    </submittedName>
</protein>
<dbReference type="Proteomes" id="UP001194580">
    <property type="component" value="Unassembled WGS sequence"/>
</dbReference>